<organism evidence="7 8">
    <name type="scientific">Loigolactobacillus binensis</name>
    <dbReference type="NCBI Taxonomy" id="2559922"/>
    <lineage>
        <taxon>Bacteria</taxon>
        <taxon>Bacillati</taxon>
        <taxon>Bacillota</taxon>
        <taxon>Bacilli</taxon>
        <taxon>Lactobacillales</taxon>
        <taxon>Lactobacillaceae</taxon>
        <taxon>Loigolactobacillus</taxon>
    </lineage>
</organism>
<protein>
    <submittedName>
        <fullName evidence="7">IS607 family transposase</fullName>
    </submittedName>
</protein>
<dbReference type="Gene3D" id="3.40.50.1390">
    <property type="entry name" value="Resolvase, N-terminal catalytic domain"/>
    <property type="match status" value="1"/>
</dbReference>
<dbReference type="EMBL" id="JBHTIO010000032">
    <property type="protein sequence ID" value="MFD0897399.1"/>
    <property type="molecule type" value="Genomic_DNA"/>
</dbReference>
<sequence>MAMIKPNDMAKRLGVTVRTLQEWDRRGKLPAHRSPTNRRYYTEEQYQAYINDEPTAKKIVAYARVSTNGQKADLKNQIMFIQTYANAKGLILDEVMTDIGSGLNYDRNKWNKLLEEVLKNKVGTIFITYKDRFIRFGYDWFEHLCSAHGAKIIVLNNQATSPDRELVADTIDIVDDFTDRLSGLHKYSQMLKKDADLLGDEPDDADTKS</sequence>
<dbReference type="PROSITE" id="PS51736">
    <property type="entry name" value="RECOMBINASES_3"/>
    <property type="match status" value="1"/>
</dbReference>
<dbReference type="InterPro" id="IPR000551">
    <property type="entry name" value="MerR-type_HTH_dom"/>
</dbReference>
<dbReference type="PROSITE" id="PS50937">
    <property type="entry name" value="HTH_MERR_2"/>
    <property type="match status" value="1"/>
</dbReference>
<dbReference type="RefSeq" id="WP_137637257.1">
    <property type="nucleotide sequence ID" value="NZ_BJDN01000006.1"/>
</dbReference>
<dbReference type="SUPFAM" id="SSF46955">
    <property type="entry name" value="Putative DNA-binding domain"/>
    <property type="match status" value="1"/>
</dbReference>
<dbReference type="InterPro" id="IPR051491">
    <property type="entry name" value="Recombinase/Transposase-rel"/>
</dbReference>
<feature type="domain" description="HTH merR-type" evidence="5">
    <location>
        <begin position="9"/>
        <end position="45"/>
    </location>
</feature>
<dbReference type="InterPro" id="IPR048046">
    <property type="entry name" value="Transpos_IS607"/>
</dbReference>
<dbReference type="Gene3D" id="1.10.1660.10">
    <property type="match status" value="1"/>
</dbReference>
<dbReference type="CDD" id="cd04762">
    <property type="entry name" value="HTH_MerR-trunc"/>
    <property type="match status" value="1"/>
</dbReference>
<dbReference type="PANTHER" id="PTHR36172">
    <property type="match status" value="1"/>
</dbReference>
<dbReference type="SMART" id="SM00857">
    <property type="entry name" value="Resolvase"/>
    <property type="match status" value="1"/>
</dbReference>
<dbReference type="PROSITE" id="PS00397">
    <property type="entry name" value="RECOMBINASES_1"/>
    <property type="match status" value="1"/>
</dbReference>
<proteinExistence type="predicted"/>
<keyword evidence="8" id="KW-1185">Reference proteome</keyword>
<keyword evidence="2" id="KW-0238">DNA-binding</keyword>
<evidence type="ECO:0000259" key="6">
    <source>
        <dbReference type="PROSITE" id="PS51736"/>
    </source>
</evidence>
<name>A0ABW3EDC0_9LACO</name>
<evidence type="ECO:0000256" key="1">
    <source>
        <dbReference type="ARBA" id="ARBA00022908"/>
    </source>
</evidence>
<dbReference type="Proteomes" id="UP001597104">
    <property type="component" value="Unassembled WGS sequence"/>
</dbReference>
<reference evidence="8" key="1">
    <citation type="journal article" date="2019" name="Int. J. Syst. Evol. Microbiol.">
        <title>The Global Catalogue of Microorganisms (GCM) 10K type strain sequencing project: providing services to taxonomists for standard genome sequencing and annotation.</title>
        <authorList>
            <consortium name="The Broad Institute Genomics Platform"/>
            <consortium name="The Broad Institute Genome Sequencing Center for Infectious Disease"/>
            <person name="Wu L."/>
            <person name="Ma J."/>
        </authorList>
    </citation>
    <scope>NUCLEOTIDE SEQUENCE [LARGE SCALE GENOMIC DNA]</scope>
    <source>
        <strain evidence="8">CCM 8925</strain>
    </source>
</reference>
<dbReference type="NCBIfam" id="NF033518">
    <property type="entry name" value="transpos_IS607"/>
    <property type="match status" value="1"/>
</dbReference>
<feature type="domain" description="Resolvase/invertase-type recombinase catalytic" evidence="6">
    <location>
        <begin position="58"/>
        <end position="200"/>
    </location>
</feature>
<dbReference type="SUPFAM" id="SSF53041">
    <property type="entry name" value="Resolvase-like"/>
    <property type="match status" value="1"/>
</dbReference>
<evidence type="ECO:0000256" key="4">
    <source>
        <dbReference type="PROSITE-ProRule" id="PRU10137"/>
    </source>
</evidence>
<keyword evidence="1" id="KW-0229">DNA integration</keyword>
<dbReference type="InterPro" id="IPR036162">
    <property type="entry name" value="Resolvase-like_N_sf"/>
</dbReference>
<accession>A0ABW3EDC0</accession>
<gene>
    <name evidence="7" type="ORF">ACFQZ7_06560</name>
</gene>
<evidence type="ECO:0000256" key="2">
    <source>
        <dbReference type="ARBA" id="ARBA00023125"/>
    </source>
</evidence>
<comment type="caution">
    <text evidence="7">The sequence shown here is derived from an EMBL/GenBank/DDBJ whole genome shotgun (WGS) entry which is preliminary data.</text>
</comment>
<evidence type="ECO:0000259" key="5">
    <source>
        <dbReference type="PROSITE" id="PS50937"/>
    </source>
</evidence>
<dbReference type="PANTHER" id="PTHR36172:SF1">
    <property type="entry name" value="RESOLVASE-RELATED"/>
    <property type="match status" value="1"/>
</dbReference>
<feature type="active site" description="O-(5'-phospho-DNA)-serine intermediate" evidence="4">
    <location>
        <position position="66"/>
    </location>
</feature>
<dbReference type="Pfam" id="PF00239">
    <property type="entry name" value="Resolvase"/>
    <property type="match status" value="1"/>
</dbReference>
<keyword evidence="3" id="KW-0233">DNA recombination</keyword>
<evidence type="ECO:0000313" key="8">
    <source>
        <dbReference type="Proteomes" id="UP001597104"/>
    </source>
</evidence>
<dbReference type="InterPro" id="IPR041718">
    <property type="entry name" value="IS607_transposase-like"/>
</dbReference>
<evidence type="ECO:0000256" key="3">
    <source>
        <dbReference type="ARBA" id="ARBA00023172"/>
    </source>
</evidence>
<dbReference type="InterPro" id="IPR009061">
    <property type="entry name" value="DNA-bd_dom_put_sf"/>
</dbReference>
<evidence type="ECO:0000313" key="7">
    <source>
        <dbReference type="EMBL" id="MFD0897399.1"/>
    </source>
</evidence>
<dbReference type="InterPro" id="IPR006119">
    <property type="entry name" value="Resolv_N"/>
</dbReference>
<dbReference type="Pfam" id="PF00376">
    <property type="entry name" value="MerR"/>
    <property type="match status" value="1"/>
</dbReference>
<dbReference type="CDD" id="cd03769">
    <property type="entry name" value="SR_IS607_transposase_like"/>
    <property type="match status" value="1"/>
</dbReference>
<dbReference type="InterPro" id="IPR006118">
    <property type="entry name" value="Recombinase_CS"/>
</dbReference>